<dbReference type="Proteomes" id="UP000593561">
    <property type="component" value="Unassembled WGS sequence"/>
</dbReference>
<keyword evidence="2" id="KW-1185">Reference proteome</keyword>
<protein>
    <submittedName>
        <fullName evidence="1">Uncharacterized protein</fullName>
    </submittedName>
</protein>
<evidence type="ECO:0000313" key="2">
    <source>
        <dbReference type="Proteomes" id="UP000593561"/>
    </source>
</evidence>
<evidence type="ECO:0000313" key="1">
    <source>
        <dbReference type="EMBL" id="MBA0619998.1"/>
    </source>
</evidence>
<dbReference type="EMBL" id="JABFAC010000008">
    <property type="protein sequence ID" value="MBA0619998.1"/>
    <property type="molecule type" value="Genomic_DNA"/>
</dbReference>
<accession>A0A7J8S1L4</accession>
<sequence length="42" mass="4790">MKLTSALGSQQSVAKFDEEPKKLSGIIFVEWKYMLLKCISQL</sequence>
<proteinExistence type="predicted"/>
<dbReference type="AlphaFoldDB" id="A0A7J8S1L4"/>
<comment type="caution">
    <text evidence="1">The sequence shown here is derived from an EMBL/GenBank/DDBJ whole genome shotgun (WGS) entry which is preliminary data.</text>
</comment>
<reference evidence="1 2" key="1">
    <citation type="journal article" date="2019" name="Genome Biol. Evol.">
        <title>Insights into the evolution of the New World diploid cottons (Gossypium, subgenus Houzingenia) based on genome sequencing.</title>
        <authorList>
            <person name="Grover C.E."/>
            <person name="Arick M.A. 2nd"/>
            <person name="Thrash A."/>
            <person name="Conover J.L."/>
            <person name="Sanders W.S."/>
            <person name="Peterson D.G."/>
            <person name="Frelichowski J.E."/>
            <person name="Scheffler J.A."/>
            <person name="Scheffler B.E."/>
            <person name="Wendel J.F."/>
        </authorList>
    </citation>
    <scope>NUCLEOTIDE SEQUENCE [LARGE SCALE GENOMIC DNA]</scope>
    <source>
        <strain evidence="1">27</strain>
        <tissue evidence="1">Leaf</tissue>
    </source>
</reference>
<name>A0A7J8S1L4_GOSDV</name>
<gene>
    <name evidence="1" type="ORF">Godav_005776</name>
</gene>
<organism evidence="1 2">
    <name type="scientific">Gossypium davidsonii</name>
    <name type="common">Davidson's cotton</name>
    <name type="synonym">Gossypium klotzschianum subsp. davidsonii</name>
    <dbReference type="NCBI Taxonomy" id="34287"/>
    <lineage>
        <taxon>Eukaryota</taxon>
        <taxon>Viridiplantae</taxon>
        <taxon>Streptophyta</taxon>
        <taxon>Embryophyta</taxon>
        <taxon>Tracheophyta</taxon>
        <taxon>Spermatophyta</taxon>
        <taxon>Magnoliopsida</taxon>
        <taxon>eudicotyledons</taxon>
        <taxon>Gunneridae</taxon>
        <taxon>Pentapetalae</taxon>
        <taxon>rosids</taxon>
        <taxon>malvids</taxon>
        <taxon>Malvales</taxon>
        <taxon>Malvaceae</taxon>
        <taxon>Malvoideae</taxon>
        <taxon>Gossypium</taxon>
    </lineage>
</organism>